<dbReference type="EMBL" id="OKRB01000086">
    <property type="protein sequence ID" value="SPE21000.1"/>
    <property type="molecule type" value="Genomic_DNA"/>
</dbReference>
<feature type="transmembrane region" description="Helical" evidence="8">
    <location>
        <begin position="302"/>
        <end position="320"/>
    </location>
</feature>
<dbReference type="OrthoDB" id="9811222at2"/>
<dbReference type="GO" id="GO:0009103">
    <property type="term" value="P:lipopolysaccharide biosynthetic process"/>
    <property type="evidence" value="ECO:0007669"/>
    <property type="project" value="UniProtKB-ARBA"/>
</dbReference>
<dbReference type="InterPro" id="IPR050297">
    <property type="entry name" value="LipidA_mod_glycosyltrf_83"/>
</dbReference>
<evidence type="ECO:0000313" key="10">
    <source>
        <dbReference type="EMBL" id="SPE21000.1"/>
    </source>
</evidence>
<dbReference type="GO" id="GO:0005886">
    <property type="term" value="C:plasma membrane"/>
    <property type="evidence" value="ECO:0007669"/>
    <property type="project" value="UniProtKB-SubCell"/>
</dbReference>
<feature type="transmembrane region" description="Helical" evidence="8">
    <location>
        <begin position="206"/>
        <end position="237"/>
    </location>
</feature>
<keyword evidence="7 8" id="KW-0472">Membrane</keyword>
<keyword evidence="3" id="KW-0328">Glycosyltransferase</keyword>
<feature type="transmembrane region" description="Helical" evidence="8">
    <location>
        <begin position="158"/>
        <end position="178"/>
    </location>
</feature>
<evidence type="ECO:0000256" key="5">
    <source>
        <dbReference type="ARBA" id="ARBA00022692"/>
    </source>
</evidence>
<comment type="subcellular location">
    <subcellularLocation>
        <location evidence="1">Cell membrane</location>
        <topology evidence="1">Multi-pass membrane protein</topology>
    </subcellularLocation>
</comment>
<evidence type="ECO:0000256" key="1">
    <source>
        <dbReference type="ARBA" id="ARBA00004651"/>
    </source>
</evidence>
<evidence type="ECO:0000256" key="6">
    <source>
        <dbReference type="ARBA" id="ARBA00022989"/>
    </source>
</evidence>
<keyword evidence="5 8" id="KW-0812">Transmembrane</keyword>
<feature type="transmembrane region" description="Helical" evidence="8">
    <location>
        <begin position="55"/>
        <end position="77"/>
    </location>
</feature>
<evidence type="ECO:0000256" key="7">
    <source>
        <dbReference type="ARBA" id="ARBA00023136"/>
    </source>
</evidence>
<feature type="transmembrane region" description="Helical" evidence="8">
    <location>
        <begin position="130"/>
        <end position="151"/>
    </location>
</feature>
<evidence type="ECO:0000256" key="8">
    <source>
        <dbReference type="SAM" id="Phobius"/>
    </source>
</evidence>
<feature type="transmembrane region" description="Helical" evidence="8">
    <location>
        <begin position="350"/>
        <end position="367"/>
    </location>
</feature>
<protein>
    <recommendedName>
        <fullName evidence="9">Glycosyltransferase RgtA/B/C/D-like domain-containing protein</fullName>
    </recommendedName>
</protein>
<reference evidence="11" key="1">
    <citation type="submission" date="2018-02" db="EMBL/GenBank/DDBJ databases">
        <authorList>
            <person name="Hausmann B."/>
        </authorList>
    </citation>
    <scope>NUCLEOTIDE SEQUENCE [LARGE SCALE GENOMIC DNA]</scope>
    <source>
        <strain evidence="11">Peat soil MAG SbA5</strain>
    </source>
</reference>
<name>A0A2N9LCJ1_9BACT</name>
<proteinExistence type="predicted"/>
<keyword evidence="2" id="KW-1003">Cell membrane</keyword>
<gene>
    <name evidence="10" type="ORF">SBA5_30207</name>
</gene>
<sequence>MGLKQILPISGDWPSYPFAYCLAVRLRGAAYQSAEEASTLAQTELQIANRMPSNAALAPAGIFVALTFLVHLGSSLWGAHLGYGFFRDEMYFLVCGHHLAWGYVDQPPMVALQARLAELLFGISPTGDRVFSFLAAGVTVGLTGLLTWQFGGRRPAQILAMTCVLVAPVFLGTSNYLSMNSFEPCFWMGALFFVLRMADGSARPSAWLLFGLLAGLGIENKHSTVFFLIALLAGLLLSQQRRILWSRACAGGVAVLILIALPNFVWEWAHHFPTYEFLNTVSHTDKNLQHSPPVFLFQQVQVLLYSAAPLWIGGLVWLGFSAKARAWRFVPLTYLFFLGMMMAMHAKHYYLAPIYPVLFAGGAAGFAQLVRRSWLVTTYTIVVGVAIFATGPITLTILPPDKYNVYTAPVAPDSARMEKFTSPLPQILSDRFGWPQMVEGFADRYDALPPAVRAHTAIFCDNYGEASALNILGRKYGLPTAISGHNNYFYWRWNGYTGESVLTLGSSREEYTNDYAEVIDLGPFDAPWTMNYEHKHYFWLRGRKRSFAADWPRLKFWY</sequence>
<feature type="transmembrane region" description="Helical" evidence="8">
    <location>
        <begin position="327"/>
        <end position="344"/>
    </location>
</feature>
<feature type="transmembrane region" description="Helical" evidence="8">
    <location>
        <begin position="244"/>
        <end position="266"/>
    </location>
</feature>
<evidence type="ECO:0000256" key="4">
    <source>
        <dbReference type="ARBA" id="ARBA00022679"/>
    </source>
</evidence>
<keyword evidence="6 8" id="KW-1133">Transmembrane helix</keyword>
<dbReference type="GO" id="GO:0016763">
    <property type="term" value="F:pentosyltransferase activity"/>
    <property type="evidence" value="ECO:0007669"/>
    <property type="project" value="TreeGrafter"/>
</dbReference>
<dbReference type="PANTHER" id="PTHR33908:SF11">
    <property type="entry name" value="MEMBRANE PROTEIN"/>
    <property type="match status" value="1"/>
</dbReference>
<evidence type="ECO:0000313" key="11">
    <source>
        <dbReference type="Proteomes" id="UP000239735"/>
    </source>
</evidence>
<organism evidence="10 11">
    <name type="scientific">Candidatus Sulfuritelmatomonas gaucii</name>
    <dbReference type="NCBI Taxonomy" id="2043161"/>
    <lineage>
        <taxon>Bacteria</taxon>
        <taxon>Pseudomonadati</taxon>
        <taxon>Acidobacteriota</taxon>
        <taxon>Terriglobia</taxon>
        <taxon>Terriglobales</taxon>
        <taxon>Acidobacteriaceae</taxon>
        <taxon>Candidatus Sulfuritelmatomonas</taxon>
    </lineage>
</organism>
<feature type="transmembrane region" description="Helical" evidence="8">
    <location>
        <begin position="374"/>
        <end position="398"/>
    </location>
</feature>
<dbReference type="Proteomes" id="UP000239735">
    <property type="component" value="Unassembled WGS sequence"/>
</dbReference>
<dbReference type="AlphaFoldDB" id="A0A2N9LCJ1"/>
<dbReference type="PANTHER" id="PTHR33908">
    <property type="entry name" value="MANNOSYLTRANSFERASE YKCB-RELATED"/>
    <property type="match status" value="1"/>
</dbReference>
<keyword evidence="4" id="KW-0808">Transferase</keyword>
<evidence type="ECO:0000256" key="3">
    <source>
        <dbReference type="ARBA" id="ARBA00022676"/>
    </source>
</evidence>
<accession>A0A2N9LCJ1</accession>
<dbReference type="Pfam" id="PF13231">
    <property type="entry name" value="PMT_2"/>
    <property type="match status" value="1"/>
</dbReference>
<evidence type="ECO:0000256" key="2">
    <source>
        <dbReference type="ARBA" id="ARBA00022475"/>
    </source>
</evidence>
<feature type="domain" description="Glycosyltransferase RgtA/B/C/D-like" evidence="9">
    <location>
        <begin position="105"/>
        <end position="266"/>
    </location>
</feature>
<dbReference type="InterPro" id="IPR038731">
    <property type="entry name" value="RgtA/B/C-like"/>
</dbReference>
<evidence type="ECO:0000259" key="9">
    <source>
        <dbReference type="Pfam" id="PF13231"/>
    </source>
</evidence>